<dbReference type="InterPro" id="IPR011059">
    <property type="entry name" value="Metal-dep_hydrolase_composite"/>
</dbReference>
<reference evidence="2 3" key="1">
    <citation type="submission" date="2014-08" db="EMBL/GenBank/DDBJ databases">
        <title>Comparative genomics of the Paenibacillus odorifer group.</title>
        <authorList>
            <person name="den Bakker H.C."/>
            <person name="Tsai Y.-C."/>
            <person name="Martin N."/>
            <person name="Korlach J."/>
            <person name="Wiedmann M."/>
        </authorList>
    </citation>
    <scope>NUCLEOTIDE SEQUENCE [LARGE SCALE GENOMIC DNA]</scope>
    <source>
        <strain evidence="2 3">DSM 14472</strain>
    </source>
</reference>
<evidence type="ECO:0000259" key="1">
    <source>
        <dbReference type="Pfam" id="PF07969"/>
    </source>
</evidence>
<dbReference type="SUPFAM" id="SSF51338">
    <property type="entry name" value="Composite domain of metallo-dependent hydrolases"/>
    <property type="match status" value="1"/>
</dbReference>
<gene>
    <name evidence="2" type="ORF">PSTEL_09425</name>
</gene>
<dbReference type="EMBL" id="CP009286">
    <property type="protein sequence ID" value="AIQ63277.1"/>
    <property type="molecule type" value="Genomic_DNA"/>
</dbReference>
<sequence>MSGILFINGRLYTAGPKDADSVYVENGKIAAIGRRDELMLQLAGRDYRKVDWDGGFVLPGLADSHLHLGMQGMKLGMLDFTNAASKEEMLAMVAERARTLLEGEWILGLNWNENQFNPPVAPTRFELDAVTDRHPVFLTRTCFHAFLGNSAAFRLAGVGEDTPDPASGAYGRGEDGLLNGWVYEDACGPFNVVTPAPSYAELKDAMRRACRHALSLGLTAGHTEDLRLLGSIDTMLRIHQELREEGLFFRTHQLLFHDFLPEAEGLGLRPGNGDDWLRVGAFKLFSDGAIGGRTALLSAPYHDAPHTSGMAIHSRERLVELAAEVRRLSFPIAVHAIGDGAADLTLGAMENAPLPSDSPLPDRLIHAQVLNEKLVKRMKGLRLIADIQPRFVASDFPWVLDRVGPERTEYLYAWKKLIASGIVCAGGSDAPIEPLDPFLGMHAAVTRSRPGEKHEGYLPEEKLTMDTAIHLFTRGSAAAAGEERERGALADGYFADFTVIDRDITRNPDELLSVTAKMTVVNGIIAYEKA</sequence>
<dbReference type="SUPFAM" id="SSF51556">
    <property type="entry name" value="Metallo-dependent hydrolases"/>
    <property type="match status" value="1"/>
</dbReference>
<dbReference type="Gene3D" id="3.20.20.140">
    <property type="entry name" value="Metal-dependent hydrolases"/>
    <property type="match status" value="1"/>
</dbReference>
<proteinExistence type="predicted"/>
<dbReference type="Pfam" id="PF07969">
    <property type="entry name" value="Amidohydro_3"/>
    <property type="match status" value="1"/>
</dbReference>
<keyword evidence="2" id="KW-0378">Hydrolase</keyword>
<dbReference type="KEGG" id="pste:PSTEL_09425"/>
<dbReference type="PANTHER" id="PTHR22642:SF2">
    <property type="entry name" value="PROTEIN LONG AFTER FAR-RED 3"/>
    <property type="match status" value="1"/>
</dbReference>
<dbReference type="STRING" id="169760.PSTEL_09425"/>
<keyword evidence="3" id="KW-1185">Reference proteome</keyword>
<name>A0A089LQU9_9BACL</name>
<dbReference type="Gene3D" id="2.30.40.10">
    <property type="entry name" value="Urease, subunit C, domain 1"/>
    <property type="match status" value="1"/>
</dbReference>
<dbReference type="InterPro" id="IPR032466">
    <property type="entry name" value="Metal_Hydrolase"/>
</dbReference>
<dbReference type="AlphaFoldDB" id="A0A089LQU9"/>
<dbReference type="RefSeq" id="WP_038694721.1">
    <property type="nucleotide sequence ID" value="NZ_CP009286.1"/>
</dbReference>
<evidence type="ECO:0000313" key="2">
    <source>
        <dbReference type="EMBL" id="AIQ63277.1"/>
    </source>
</evidence>
<feature type="domain" description="Amidohydrolase 3" evidence="1">
    <location>
        <begin position="50"/>
        <end position="527"/>
    </location>
</feature>
<accession>A0A089LQU9</accession>
<dbReference type="CDD" id="cd01300">
    <property type="entry name" value="YtcJ_like"/>
    <property type="match status" value="1"/>
</dbReference>
<evidence type="ECO:0000313" key="3">
    <source>
        <dbReference type="Proteomes" id="UP000029507"/>
    </source>
</evidence>
<dbReference type="OrthoDB" id="9767366at2"/>
<organism evidence="2 3">
    <name type="scientific">Paenibacillus stellifer</name>
    <dbReference type="NCBI Taxonomy" id="169760"/>
    <lineage>
        <taxon>Bacteria</taxon>
        <taxon>Bacillati</taxon>
        <taxon>Bacillota</taxon>
        <taxon>Bacilli</taxon>
        <taxon>Bacillales</taxon>
        <taxon>Paenibacillaceae</taxon>
        <taxon>Paenibacillus</taxon>
    </lineage>
</organism>
<protein>
    <submittedName>
        <fullName evidence="2">Hydrolase</fullName>
    </submittedName>
</protein>
<dbReference type="InterPro" id="IPR033932">
    <property type="entry name" value="YtcJ-like"/>
</dbReference>
<dbReference type="GO" id="GO:0016810">
    <property type="term" value="F:hydrolase activity, acting on carbon-nitrogen (but not peptide) bonds"/>
    <property type="evidence" value="ECO:0007669"/>
    <property type="project" value="InterPro"/>
</dbReference>
<dbReference type="PANTHER" id="PTHR22642">
    <property type="entry name" value="IMIDAZOLONEPROPIONASE"/>
    <property type="match status" value="1"/>
</dbReference>
<dbReference type="Proteomes" id="UP000029507">
    <property type="component" value="Chromosome"/>
</dbReference>
<dbReference type="HOGENOM" id="CLU_009942_3_1_9"/>
<dbReference type="Gene3D" id="3.10.310.70">
    <property type="match status" value="1"/>
</dbReference>
<dbReference type="InterPro" id="IPR013108">
    <property type="entry name" value="Amidohydro_3"/>
</dbReference>